<dbReference type="InterPro" id="IPR015815">
    <property type="entry name" value="HIBADH-related"/>
</dbReference>
<dbReference type="GO" id="GO:0005840">
    <property type="term" value="C:ribosome"/>
    <property type="evidence" value="ECO:0007669"/>
    <property type="project" value="InterPro"/>
</dbReference>
<evidence type="ECO:0000259" key="4">
    <source>
        <dbReference type="Pfam" id="PF03446"/>
    </source>
</evidence>
<organism evidence="6 7">
    <name type="scientific">Thiorhodococcus mannitoliphagus</name>
    <dbReference type="NCBI Taxonomy" id="329406"/>
    <lineage>
        <taxon>Bacteria</taxon>
        <taxon>Pseudomonadati</taxon>
        <taxon>Pseudomonadota</taxon>
        <taxon>Gammaproteobacteria</taxon>
        <taxon>Chromatiales</taxon>
        <taxon>Chromatiaceae</taxon>
        <taxon>Thiorhodococcus</taxon>
    </lineage>
</organism>
<dbReference type="GO" id="GO:0003735">
    <property type="term" value="F:structural constituent of ribosome"/>
    <property type="evidence" value="ECO:0007669"/>
    <property type="project" value="InterPro"/>
</dbReference>
<keyword evidence="1" id="KW-0560">Oxidoreductase</keyword>
<feature type="active site" evidence="3">
    <location>
        <position position="168"/>
    </location>
</feature>
<dbReference type="GO" id="GO:0051287">
    <property type="term" value="F:NAD binding"/>
    <property type="evidence" value="ECO:0007669"/>
    <property type="project" value="InterPro"/>
</dbReference>
<dbReference type="EMBL" id="JAAIJR010000001">
    <property type="protein sequence ID" value="NEX18802.1"/>
    <property type="molecule type" value="Genomic_DNA"/>
</dbReference>
<dbReference type="PANTHER" id="PTHR43580:SF9">
    <property type="entry name" value="GLYOXYLATE_SUCCINIC SEMIALDEHYDE REDUCTASE 1"/>
    <property type="match status" value="1"/>
</dbReference>
<name>A0A6P1DS35_9GAMM</name>
<dbReference type="Pfam" id="PF14833">
    <property type="entry name" value="NAD_binding_11"/>
    <property type="match status" value="1"/>
</dbReference>
<feature type="domain" description="6-phosphogluconate dehydrogenase NADP-binding" evidence="4">
    <location>
        <begin position="3"/>
        <end position="153"/>
    </location>
</feature>
<evidence type="ECO:0000256" key="1">
    <source>
        <dbReference type="ARBA" id="ARBA00023002"/>
    </source>
</evidence>
<dbReference type="GO" id="GO:0050661">
    <property type="term" value="F:NADP binding"/>
    <property type="evidence" value="ECO:0007669"/>
    <property type="project" value="InterPro"/>
</dbReference>
<dbReference type="InterPro" id="IPR013328">
    <property type="entry name" value="6PGD_dom2"/>
</dbReference>
<evidence type="ECO:0000313" key="6">
    <source>
        <dbReference type="EMBL" id="NEX18802.1"/>
    </source>
</evidence>
<dbReference type="InterPro" id="IPR008927">
    <property type="entry name" value="6-PGluconate_DH-like_C_sf"/>
</dbReference>
<proteinExistence type="predicted"/>
<dbReference type="InterPro" id="IPR006115">
    <property type="entry name" value="6PGDH_NADP-bd"/>
</dbReference>
<protein>
    <submittedName>
        <fullName evidence="6">NAD(P)-dependent oxidoreductase</fullName>
    </submittedName>
</protein>
<dbReference type="Pfam" id="PF03446">
    <property type="entry name" value="NAD_binding_2"/>
    <property type="match status" value="1"/>
</dbReference>
<reference evidence="7" key="1">
    <citation type="journal article" date="2020" name="Microbiol. Resour. Announc.">
        <title>Draft Genome Sequences of Thiorhodococcus mannitoliphagus and Thiorhodococcus minor, Purple Sulfur Photosynthetic Bacteria in the Gammaproteobacterial Family Chromatiaceae.</title>
        <authorList>
            <person name="Aviles F.A."/>
            <person name="Meyer T.E."/>
            <person name="Kyndt J.A."/>
        </authorList>
    </citation>
    <scope>NUCLEOTIDE SEQUENCE [LARGE SCALE GENOMIC DNA]</scope>
    <source>
        <strain evidence="7">DSM 18266</strain>
    </source>
</reference>
<accession>A0A6P1DS35</accession>
<dbReference type="PANTHER" id="PTHR43580">
    <property type="entry name" value="OXIDOREDUCTASE GLYR1-RELATED"/>
    <property type="match status" value="1"/>
</dbReference>
<evidence type="ECO:0000256" key="3">
    <source>
        <dbReference type="PIRSR" id="PIRSR000103-1"/>
    </source>
</evidence>
<dbReference type="GO" id="GO:0016491">
    <property type="term" value="F:oxidoreductase activity"/>
    <property type="evidence" value="ECO:0007669"/>
    <property type="project" value="UniProtKB-KW"/>
</dbReference>
<dbReference type="SUPFAM" id="SSF48179">
    <property type="entry name" value="6-phosphogluconate dehydrogenase C-terminal domain-like"/>
    <property type="match status" value="1"/>
</dbReference>
<keyword evidence="7" id="KW-1185">Reference proteome</keyword>
<dbReference type="Gene3D" id="1.10.1040.10">
    <property type="entry name" value="N-(1-d-carboxylethyl)-l-norvaline Dehydrogenase, domain 2"/>
    <property type="match status" value="1"/>
</dbReference>
<dbReference type="AlphaFoldDB" id="A0A6P1DS35"/>
<comment type="caution">
    <text evidence="6">The sequence shown here is derived from an EMBL/GenBank/DDBJ whole genome shotgun (WGS) entry which is preliminary data.</text>
</comment>
<dbReference type="InterPro" id="IPR036291">
    <property type="entry name" value="NAD(P)-bd_dom_sf"/>
</dbReference>
<feature type="domain" description="3-hydroxyisobutyrate dehydrogenase-like NAD-binding" evidence="5">
    <location>
        <begin position="162"/>
        <end position="282"/>
    </location>
</feature>
<keyword evidence="2" id="KW-0520">NAD</keyword>
<dbReference type="GO" id="GO:0006412">
    <property type="term" value="P:translation"/>
    <property type="evidence" value="ECO:0007669"/>
    <property type="project" value="InterPro"/>
</dbReference>
<dbReference type="InterPro" id="IPR051265">
    <property type="entry name" value="HIBADH-related_NP60_sf"/>
</dbReference>
<evidence type="ECO:0000259" key="5">
    <source>
        <dbReference type="Pfam" id="PF14833"/>
    </source>
</evidence>
<dbReference type="PROSITE" id="PS00732">
    <property type="entry name" value="RIBOSOMAL_S16"/>
    <property type="match status" value="1"/>
</dbReference>
<evidence type="ECO:0000256" key="2">
    <source>
        <dbReference type="ARBA" id="ARBA00023027"/>
    </source>
</evidence>
<gene>
    <name evidence="6" type="ORF">G3480_00435</name>
</gene>
<sequence length="292" mass="31789">MKTAVLGLGLMGAEIALRLKRQGREIRCWNRGAERSEAARERGLDTCSTAAEAISESALTLLLLSDADAIRATLFESGDADALDGRILVQMGTIAPRESREIAGRVAAQGGEYLEAPVLGSLPEAREGRLILMAGGDPDLFERCLPVFKDLSRDPQRIGEIGQGAAMKLAMNQLIAGLTATFALSLGLVRREGIDVEQFMTLLRDSALYAKTFDKKLDNYLSHAYGAANFPLKHLLKDVRLFKQVAEESFLNTALISALEDRCRQAEELGFGDQDYSALYEAFCPDPNDTSS</sequence>
<dbReference type="Gene3D" id="3.40.50.720">
    <property type="entry name" value="NAD(P)-binding Rossmann-like Domain"/>
    <property type="match status" value="1"/>
</dbReference>
<dbReference type="InterPro" id="IPR020592">
    <property type="entry name" value="Ribosomal_bS16_CS"/>
</dbReference>
<dbReference type="RefSeq" id="WP_164651684.1">
    <property type="nucleotide sequence ID" value="NZ_JAAIJR010000001.1"/>
</dbReference>
<dbReference type="SUPFAM" id="SSF51735">
    <property type="entry name" value="NAD(P)-binding Rossmann-fold domains"/>
    <property type="match status" value="1"/>
</dbReference>
<evidence type="ECO:0000313" key="7">
    <source>
        <dbReference type="Proteomes" id="UP000471640"/>
    </source>
</evidence>
<dbReference type="InterPro" id="IPR029154">
    <property type="entry name" value="HIBADH-like_NADP-bd"/>
</dbReference>
<dbReference type="PIRSF" id="PIRSF000103">
    <property type="entry name" value="HIBADH"/>
    <property type="match status" value="1"/>
</dbReference>
<dbReference type="Proteomes" id="UP000471640">
    <property type="component" value="Unassembled WGS sequence"/>
</dbReference>
<reference evidence="6 7" key="2">
    <citation type="submission" date="2020-02" db="EMBL/GenBank/DDBJ databases">
        <title>Genome sequences of Thiorhodococcus mannitoliphagus and Thiorhodococcus minor, purple sulfur photosynthetic bacteria in the gammaproteobacterial family, Chromatiaceae.</title>
        <authorList>
            <person name="Aviles F.A."/>
            <person name="Meyer T.E."/>
            <person name="Kyndt J.A."/>
        </authorList>
    </citation>
    <scope>NUCLEOTIDE SEQUENCE [LARGE SCALE GENOMIC DNA]</scope>
    <source>
        <strain evidence="6 7">DSM 18266</strain>
    </source>
</reference>